<dbReference type="OrthoDB" id="4428070at2"/>
<dbReference type="InterPro" id="IPR018247">
    <property type="entry name" value="EF_Hand_1_Ca_BS"/>
</dbReference>
<feature type="coiled-coil region" evidence="5">
    <location>
        <begin position="174"/>
        <end position="201"/>
    </location>
</feature>
<comment type="subcellular location">
    <subcellularLocation>
        <location evidence="1">Secreted</location>
    </subcellularLocation>
</comment>
<feature type="region of interest" description="Disordered" evidence="6">
    <location>
        <begin position="637"/>
        <end position="656"/>
    </location>
</feature>
<evidence type="ECO:0008006" key="10">
    <source>
        <dbReference type="Google" id="ProtNLM"/>
    </source>
</evidence>
<keyword evidence="2" id="KW-0964">Secreted</keyword>
<evidence type="ECO:0000313" key="9">
    <source>
        <dbReference type="Proteomes" id="UP000199632"/>
    </source>
</evidence>
<dbReference type="InterPro" id="IPR059100">
    <property type="entry name" value="TSP3_bac"/>
</dbReference>
<dbReference type="Proteomes" id="UP000199632">
    <property type="component" value="Unassembled WGS sequence"/>
</dbReference>
<evidence type="ECO:0000256" key="5">
    <source>
        <dbReference type="SAM" id="Coils"/>
    </source>
</evidence>
<evidence type="ECO:0000256" key="6">
    <source>
        <dbReference type="SAM" id="MobiDB-lite"/>
    </source>
</evidence>
<dbReference type="Gene3D" id="4.10.1080.10">
    <property type="entry name" value="TSP type-3 repeat"/>
    <property type="match status" value="1"/>
</dbReference>
<evidence type="ECO:0000313" key="8">
    <source>
        <dbReference type="EMBL" id="SDZ59805.1"/>
    </source>
</evidence>
<dbReference type="STRING" id="137265.SAMN05421684_6939"/>
<dbReference type="GO" id="GO:0005509">
    <property type="term" value="F:calcium ion binding"/>
    <property type="evidence" value="ECO:0007669"/>
    <property type="project" value="InterPro"/>
</dbReference>
<sequence>MRHRRRMFRRLAALVAATVVAQVAFFGTPAAANTDRWEAAVAAVPGTKYARDAKAYITEAVEALRPHIRGSEDKKESRIDQVLADVGIRYFDGARLNGFEDADKAFGNLEKFGDFVEERLDDGLSGTKEQDHIAALVKSLTAVRQLADAAVQDAEATIGPFRANPKPTPVPEGLDKAFKDLRDAREDLAEADEEFRDADVEDAIEHAAEAWASGFKVLKQFGITYTGDRDADGVVDGVELRFGSSPLLVDSDRDELTDKFEITQLVGFTRPNSYDTDADAISDAAEDVDQDGLTNLDEQRIGTSPTNPDTDGDGVNDGTEVSRGSNPLVADQPRGPPLPGDVPPINPQPTGVDTDGDGVPDLVEEDNGSDPAKPDTDGDGLSDGTELDYLISALFQDTDGDGLRDDYEIANAESQGLHPSQFDEQISKWTYVSDFLLGMFAGDFAEKDSMAWLAGNLCGGGLSVIPVVGWILGGLADIRDTIAALIHADWVSAGLSILGVIPYVGDAVSIPAKVVKFVNKYAHRLMAAARYVAKYDKIPDTVKELTYELMMPEVWNYLVVEQVEEPAGLVSVAVASSRVSKGNFDRLLNGKRTDLKRLQEMMTDGPHENGPKVAWAYGWTDGEDNFAEMMQGIGRPGERTFDVKKPDSPDFKGPREVDYAEETDEGWIFHEVKSGFAFSSGRILEQVDQCKKDAWYQDRANQDSIKQANQDKMKGKGVKKVHWHFVASGSGQPNVNDLGMSEELYNCLKENNITYTIHFPAD</sequence>
<evidence type="ECO:0000256" key="3">
    <source>
        <dbReference type="ARBA" id="ARBA00022729"/>
    </source>
</evidence>
<reference evidence="9" key="1">
    <citation type="submission" date="2016-10" db="EMBL/GenBank/DDBJ databases">
        <authorList>
            <person name="Varghese N."/>
            <person name="Submissions S."/>
        </authorList>
    </citation>
    <scope>NUCLEOTIDE SEQUENCE [LARGE SCALE GENOMIC DNA]</scope>
    <source>
        <strain evidence="9">DSM 44718</strain>
    </source>
</reference>
<evidence type="ECO:0000256" key="7">
    <source>
        <dbReference type="SAM" id="SignalP"/>
    </source>
</evidence>
<dbReference type="InterPro" id="IPR053180">
    <property type="entry name" value="Ca-binding_acidic-repeat"/>
</dbReference>
<name>A0A1H3UD78_9ACTN</name>
<dbReference type="Pfam" id="PF18884">
    <property type="entry name" value="TSP3_bac"/>
    <property type="match status" value="4"/>
</dbReference>
<feature type="compositionally biased region" description="Acidic residues" evidence="6">
    <location>
        <begin position="354"/>
        <end position="368"/>
    </location>
</feature>
<feature type="signal peptide" evidence="7">
    <location>
        <begin position="1"/>
        <end position="32"/>
    </location>
</feature>
<proteinExistence type="predicted"/>
<dbReference type="CDD" id="cd20742">
    <property type="entry name" value="FIX_vWA-like"/>
    <property type="match status" value="1"/>
</dbReference>
<feature type="compositionally biased region" description="Pro residues" evidence="6">
    <location>
        <begin position="334"/>
        <end position="347"/>
    </location>
</feature>
<accession>A0A1H3UD78</accession>
<dbReference type="PROSITE" id="PS00018">
    <property type="entry name" value="EF_HAND_1"/>
    <property type="match status" value="1"/>
</dbReference>
<dbReference type="PANTHER" id="PTHR37467">
    <property type="entry name" value="EXPORTED CALCIUM-BINDING GLYCOPROTEIN-RELATED"/>
    <property type="match status" value="1"/>
</dbReference>
<feature type="region of interest" description="Disordered" evidence="6">
    <location>
        <begin position="290"/>
        <end position="383"/>
    </location>
</feature>
<keyword evidence="5" id="KW-0175">Coiled coil</keyword>
<keyword evidence="3 7" id="KW-0732">Signal</keyword>
<keyword evidence="9" id="KW-1185">Reference proteome</keyword>
<dbReference type="PROSITE" id="PS51318">
    <property type="entry name" value="TAT"/>
    <property type="match status" value="1"/>
</dbReference>
<dbReference type="InterPro" id="IPR006311">
    <property type="entry name" value="TAT_signal"/>
</dbReference>
<dbReference type="PANTHER" id="PTHR37467:SF1">
    <property type="entry name" value="EXPORTED CALCIUM-BINDING GLYCOPROTEIN"/>
    <property type="match status" value="1"/>
</dbReference>
<organism evidence="8 9">
    <name type="scientific">Asanoa ishikariensis</name>
    <dbReference type="NCBI Taxonomy" id="137265"/>
    <lineage>
        <taxon>Bacteria</taxon>
        <taxon>Bacillati</taxon>
        <taxon>Actinomycetota</taxon>
        <taxon>Actinomycetes</taxon>
        <taxon>Micromonosporales</taxon>
        <taxon>Micromonosporaceae</taxon>
        <taxon>Asanoa</taxon>
    </lineage>
</organism>
<dbReference type="EMBL" id="FNQB01000004">
    <property type="protein sequence ID" value="SDZ59805.1"/>
    <property type="molecule type" value="Genomic_DNA"/>
</dbReference>
<protein>
    <recommendedName>
        <fullName evidence="10">Tox-REase-5 domain-containing protein</fullName>
    </recommendedName>
</protein>
<keyword evidence="4" id="KW-0106">Calcium</keyword>
<gene>
    <name evidence="8" type="ORF">SAMN05421684_6939</name>
</gene>
<dbReference type="AlphaFoldDB" id="A0A1H3UD78"/>
<dbReference type="InterPro" id="IPR028974">
    <property type="entry name" value="TSP_type-3_rpt"/>
</dbReference>
<dbReference type="RefSeq" id="WP_143050009.1">
    <property type="nucleotide sequence ID" value="NZ_BOND01000005.1"/>
</dbReference>
<evidence type="ECO:0000256" key="1">
    <source>
        <dbReference type="ARBA" id="ARBA00004613"/>
    </source>
</evidence>
<evidence type="ECO:0000256" key="2">
    <source>
        <dbReference type="ARBA" id="ARBA00022525"/>
    </source>
</evidence>
<feature type="chain" id="PRO_5011765274" description="Tox-REase-5 domain-containing protein" evidence="7">
    <location>
        <begin position="33"/>
        <end position="762"/>
    </location>
</feature>
<evidence type="ECO:0000256" key="4">
    <source>
        <dbReference type="ARBA" id="ARBA00022837"/>
    </source>
</evidence>